<proteinExistence type="inferred from homology"/>
<evidence type="ECO:0000256" key="1">
    <source>
        <dbReference type="ARBA" id="ARBA00006484"/>
    </source>
</evidence>
<protein>
    <submittedName>
        <fullName evidence="2">SDR family NAD(P)-dependent oxidoreductase</fullName>
    </submittedName>
</protein>
<accession>A0ABU4Z3J7</accession>
<gene>
    <name evidence="2" type="ORF">RFN29_16390</name>
</gene>
<dbReference type="InterPro" id="IPR050259">
    <property type="entry name" value="SDR"/>
</dbReference>
<keyword evidence="3" id="KW-1185">Reference proteome</keyword>
<dbReference type="PANTHER" id="PTHR42879:SF2">
    <property type="entry name" value="3-OXOACYL-[ACYL-CARRIER-PROTEIN] REDUCTASE FABG"/>
    <property type="match status" value="1"/>
</dbReference>
<dbReference type="PANTHER" id="PTHR42879">
    <property type="entry name" value="3-OXOACYL-(ACYL-CARRIER-PROTEIN) REDUCTASE"/>
    <property type="match status" value="1"/>
</dbReference>
<dbReference type="InterPro" id="IPR036291">
    <property type="entry name" value="NAD(P)-bd_dom_sf"/>
</dbReference>
<evidence type="ECO:0000313" key="2">
    <source>
        <dbReference type="EMBL" id="MDX8493148.1"/>
    </source>
</evidence>
<dbReference type="PRINTS" id="PR00081">
    <property type="entry name" value="GDHRDH"/>
</dbReference>
<dbReference type="RefSeq" id="WP_320227123.1">
    <property type="nucleotide sequence ID" value="NZ_JAVIJC010000016.1"/>
</dbReference>
<evidence type="ECO:0000313" key="3">
    <source>
        <dbReference type="Proteomes" id="UP001271249"/>
    </source>
</evidence>
<dbReference type="EMBL" id="JAVIJC010000016">
    <property type="protein sequence ID" value="MDX8493148.1"/>
    <property type="molecule type" value="Genomic_DNA"/>
</dbReference>
<dbReference type="SUPFAM" id="SSF51735">
    <property type="entry name" value="NAD(P)-binding Rossmann-fold domains"/>
    <property type="match status" value="1"/>
</dbReference>
<dbReference type="Proteomes" id="UP001271249">
    <property type="component" value="Unassembled WGS sequence"/>
</dbReference>
<name>A0ABU4Z3J7_9HYPH</name>
<organism evidence="2 3">
    <name type="scientific">Mesorhizobium captivum</name>
    <dbReference type="NCBI Taxonomy" id="3072319"/>
    <lineage>
        <taxon>Bacteria</taxon>
        <taxon>Pseudomonadati</taxon>
        <taxon>Pseudomonadota</taxon>
        <taxon>Alphaproteobacteria</taxon>
        <taxon>Hyphomicrobiales</taxon>
        <taxon>Phyllobacteriaceae</taxon>
        <taxon>Mesorhizobium</taxon>
    </lineage>
</organism>
<comment type="similarity">
    <text evidence="1">Belongs to the short-chain dehydrogenases/reductases (SDR) family.</text>
</comment>
<comment type="caution">
    <text evidence="2">The sequence shown here is derived from an EMBL/GenBank/DDBJ whole genome shotgun (WGS) entry which is preliminary data.</text>
</comment>
<reference evidence="2 3" key="1">
    <citation type="submission" date="2023-08" db="EMBL/GenBank/DDBJ databases">
        <title>Implementing the SeqCode for naming new Mesorhizobium species isolated from Vachellia karroo root nodules.</title>
        <authorList>
            <person name="Van Lill M."/>
        </authorList>
    </citation>
    <scope>NUCLEOTIDE SEQUENCE [LARGE SCALE GENOMIC DNA]</scope>
    <source>
        <strain evidence="2 3">VK22B</strain>
    </source>
</reference>
<dbReference type="PRINTS" id="PR00080">
    <property type="entry name" value="SDRFAMILY"/>
</dbReference>
<dbReference type="NCBIfam" id="NF009466">
    <property type="entry name" value="PRK12826.1-2"/>
    <property type="match status" value="1"/>
</dbReference>
<dbReference type="Pfam" id="PF13561">
    <property type="entry name" value="adh_short_C2"/>
    <property type="match status" value="1"/>
</dbReference>
<sequence length="241" mass="25466">MTVTYDFAGKTAIVTGGSRGIGRAVATQLARSGADVWIWDADPAPADEIRSQTVDVTKAQDISNALGEVVARTGRVDVLVNNAGYLGPYLGFEAFDAVEWQRIIGVNLIGTFEVTHQVLPVMRKTGSGRIVNMGSLAGKEGLPNLAAYSAASAGIIAFTKALSREVCDTDIRVNCVAPGPIDTDLIRRLGNEVVSDMIDTSPLKRLGAVEEVAALVLWLCSDASSFNTGAVFDMSGGRARY</sequence>
<dbReference type="Gene3D" id="3.40.50.720">
    <property type="entry name" value="NAD(P)-binding Rossmann-like Domain"/>
    <property type="match status" value="1"/>
</dbReference>
<dbReference type="InterPro" id="IPR002347">
    <property type="entry name" value="SDR_fam"/>
</dbReference>